<sequence>MIPITEIVDIIHISMTILLLFTGIFLSCLIKFPQLRNFKRFISIISSKQATESTKNTITPLQALLTAMSTSLGSGNIVSPPLAIAIGGPGALFWIFTYAFFAAVTKFAEVTFSIKYRKRAADRSIIGGPTTYLEHVHPFLAYWYGATALVLFAGWSSLQAKTLAETYGRLGVSEYITGAVTAVFVFYMLIGGAKRVGQFSEKLVPVMCATYLGVSLIILLQDIPLLGEMFMLIINNAFTPTAATGGFLGATALMGMRQGVFKAAYVTEAGLGTAAFPHSLADTEHATDQGILGMYSVAIDTLFCLISGFIVLVTGVWTSGVTSNTIIFDAFNIGLPTVGPAILIFTLTLFVLGTAIGNSFNGSKSFGFFTNNKYLKVYYAFVACMLMFGAIADTTTLWYMMEIILPCAALPNLIGIIYLSILHRKELRA</sequence>
<dbReference type="GO" id="GO:0005886">
    <property type="term" value="C:plasma membrane"/>
    <property type="evidence" value="ECO:0007669"/>
    <property type="project" value="UniProtKB-SubCell"/>
</dbReference>
<keyword evidence="10" id="KW-1185">Reference proteome</keyword>
<dbReference type="PANTHER" id="PTHR30330">
    <property type="entry name" value="AGSS FAMILY TRANSPORTER, SODIUM-ALANINE"/>
    <property type="match status" value="1"/>
</dbReference>
<evidence type="ECO:0000256" key="7">
    <source>
        <dbReference type="ARBA" id="ARBA00023136"/>
    </source>
</evidence>
<dbReference type="PANTHER" id="PTHR30330:SF3">
    <property type="entry name" value="TRANSCRIPTIONAL REGULATOR, LRP FAMILY"/>
    <property type="match status" value="1"/>
</dbReference>
<evidence type="ECO:0000256" key="6">
    <source>
        <dbReference type="ARBA" id="ARBA00022989"/>
    </source>
</evidence>
<feature type="transmembrane region" description="Helical" evidence="8">
    <location>
        <begin position="297"/>
        <end position="317"/>
    </location>
</feature>
<dbReference type="NCBIfam" id="TIGR00835">
    <property type="entry name" value="agcS"/>
    <property type="match status" value="1"/>
</dbReference>
<evidence type="ECO:0000256" key="1">
    <source>
        <dbReference type="ARBA" id="ARBA00004651"/>
    </source>
</evidence>
<evidence type="ECO:0000313" key="9">
    <source>
        <dbReference type="EMBL" id="AXK60812.1"/>
    </source>
</evidence>
<feature type="transmembrane region" description="Helical" evidence="8">
    <location>
        <begin position="337"/>
        <end position="356"/>
    </location>
</feature>
<feature type="transmembrane region" description="Helical" evidence="8">
    <location>
        <begin position="92"/>
        <end position="114"/>
    </location>
</feature>
<keyword evidence="7 8" id="KW-0472">Membrane</keyword>
<evidence type="ECO:0000313" key="10">
    <source>
        <dbReference type="Proteomes" id="UP000254834"/>
    </source>
</evidence>
<keyword evidence="4 8" id="KW-1003">Cell membrane</keyword>
<feature type="transmembrane region" description="Helical" evidence="8">
    <location>
        <begin position="403"/>
        <end position="422"/>
    </location>
</feature>
<evidence type="ECO:0000256" key="5">
    <source>
        <dbReference type="ARBA" id="ARBA00022692"/>
    </source>
</evidence>
<keyword evidence="3 8" id="KW-0813">Transport</keyword>
<reference evidence="9 10" key="1">
    <citation type="submission" date="2017-12" db="EMBL/GenBank/DDBJ databases">
        <title>Chromulinavorax destructans is a abundant pathogen of dominant heterotrophic picoflagllates.</title>
        <authorList>
            <person name="Deeg C.M."/>
            <person name="Zimmer M."/>
            <person name="Suttle C.A."/>
        </authorList>
    </citation>
    <scope>NUCLEOTIDE SEQUENCE [LARGE SCALE GENOMIC DNA]</scope>
    <source>
        <strain evidence="9 10">SeV1</strain>
    </source>
</reference>
<organism evidence="9 10">
    <name type="scientific">Candidatus Chromulinivorax destructor</name>
    <dbReference type="NCBI Taxonomy" id="2066483"/>
    <lineage>
        <taxon>Bacteria</taxon>
        <taxon>Candidatus Babelota</taxon>
        <taxon>Candidatus Babeliae</taxon>
        <taxon>Candidatus Babeliales</taxon>
        <taxon>Candidatus Chromulinivoraceae</taxon>
        <taxon>Candidatus Chromulinivorax</taxon>
    </lineage>
</organism>
<dbReference type="Pfam" id="PF01235">
    <property type="entry name" value="Na_Ala_symp"/>
    <property type="match status" value="1"/>
</dbReference>
<feature type="transmembrane region" description="Helical" evidence="8">
    <location>
        <begin position="12"/>
        <end position="32"/>
    </location>
</feature>
<evidence type="ECO:0000256" key="2">
    <source>
        <dbReference type="ARBA" id="ARBA00009261"/>
    </source>
</evidence>
<dbReference type="InterPro" id="IPR001463">
    <property type="entry name" value="Na/Ala_symport"/>
</dbReference>
<protein>
    <recommendedName>
        <fullName evidence="11">Sodium:alanine symporter family protein</fullName>
    </recommendedName>
</protein>
<dbReference type="OrthoDB" id="9804874at2"/>
<keyword evidence="5 8" id="KW-0812">Transmembrane</keyword>
<comment type="subcellular location">
    <subcellularLocation>
        <location evidence="1 8">Cell membrane</location>
        <topology evidence="1 8">Multi-pass membrane protein</topology>
    </subcellularLocation>
</comment>
<dbReference type="RefSeq" id="WP_115585827.1">
    <property type="nucleotide sequence ID" value="NZ_CP025544.1"/>
</dbReference>
<evidence type="ECO:0008006" key="11">
    <source>
        <dbReference type="Google" id="ProtNLM"/>
    </source>
</evidence>
<accession>A0A345ZBZ5</accession>
<comment type="similarity">
    <text evidence="2 8">Belongs to the alanine or glycine:cation symporter (AGCS) (TC 2.A.25) family.</text>
</comment>
<feature type="transmembrane region" description="Helical" evidence="8">
    <location>
        <begin position="135"/>
        <end position="155"/>
    </location>
</feature>
<feature type="transmembrane region" description="Helical" evidence="8">
    <location>
        <begin position="203"/>
        <end position="223"/>
    </location>
</feature>
<feature type="transmembrane region" description="Helical" evidence="8">
    <location>
        <begin position="229"/>
        <end position="253"/>
    </location>
</feature>
<dbReference type="Proteomes" id="UP000254834">
    <property type="component" value="Chromosome"/>
</dbReference>
<dbReference type="PRINTS" id="PR00175">
    <property type="entry name" value="NAALASMPORT"/>
</dbReference>
<evidence type="ECO:0000256" key="4">
    <source>
        <dbReference type="ARBA" id="ARBA00022475"/>
    </source>
</evidence>
<gene>
    <name evidence="9" type="ORF">C0J27_03635</name>
</gene>
<dbReference type="AlphaFoldDB" id="A0A345ZBZ5"/>
<feature type="transmembrane region" description="Helical" evidence="8">
    <location>
        <begin position="175"/>
        <end position="191"/>
    </location>
</feature>
<feature type="transmembrane region" description="Helical" evidence="8">
    <location>
        <begin position="377"/>
        <end position="397"/>
    </location>
</feature>
<evidence type="ECO:0000256" key="8">
    <source>
        <dbReference type="RuleBase" id="RU363064"/>
    </source>
</evidence>
<keyword evidence="8" id="KW-0769">Symport</keyword>
<keyword evidence="6 8" id="KW-1133">Transmembrane helix</keyword>
<proteinExistence type="inferred from homology"/>
<dbReference type="KEGG" id="cdes:C0J27_03635"/>
<dbReference type="GO" id="GO:0005283">
    <property type="term" value="F:amino acid:sodium symporter activity"/>
    <property type="evidence" value="ECO:0007669"/>
    <property type="project" value="InterPro"/>
</dbReference>
<name>A0A345ZBZ5_9BACT</name>
<dbReference type="EMBL" id="CP025544">
    <property type="protein sequence ID" value="AXK60812.1"/>
    <property type="molecule type" value="Genomic_DNA"/>
</dbReference>
<evidence type="ECO:0000256" key="3">
    <source>
        <dbReference type="ARBA" id="ARBA00022448"/>
    </source>
</evidence>
<dbReference type="Gene3D" id="1.20.1740.10">
    <property type="entry name" value="Amino acid/polyamine transporter I"/>
    <property type="match status" value="1"/>
</dbReference>